<dbReference type="PANTHER" id="PTHR32166:SF122">
    <property type="entry name" value="OS09G0499600 PROTEIN"/>
    <property type="match status" value="1"/>
</dbReference>
<reference evidence="5" key="2">
    <citation type="submission" date="2025-08" db="UniProtKB">
        <authorList>
            <consortium name="RefSeq"/>
        </authorList>
    </citation>
    <scope>IDENTIFICATION</scope>
    <source>
        <tissue evidence="5">Leaf</tissue>
    </source>
</reference>
<dbReference type="InterPro" id="IPR007021">
    <property type="entry name" value="DUF659"/>
</dbReference>
<evidence type="ECO:0000259" key="2">
    <source>
        <dbReference type="Pfam" id="PF04937"/>
    </source>
</evidence>
<dbReference type="InterPro" id="IPR012337">
    <property type="entry name" value="RNaseH-like_sf"/>
</dbReference>
<evidence type="ECO:0000259" key="3">
    <source>
        <dbReference type="Pfam" id="PF05699"/>
    </source>
</evidence>
<dbReference type="RefSeq" id="XP_010471706.1">
    <property type="nucleotide sequence ID" value="XM_010473404.1"/>
</dbReference>
<feature type="domain" description="HAT C-terminal dimerisation" evidence="3">
    <location>
        <begin position="395"/>
        <end position="432"/>
    </location>
</feature>
<evidence type="ECO:0000313" key="4">
    <source>
        <dbReference type="Proteomes" id="UP000694864"/>
    </source>
</evidence>
<reference evidence="4" key="1">
    <citation type="journal article" date="2014" name="Nat. Commun.">
        <title>The emerging biofuel crop Camelina sativa retains a highly undifferentiated hexaploid genome structure.</title>
        <authorList>
            <person name="Kagale S."/>
            <person name="Koh C."/>
            <person name="Nixon J."/>
            <person name="Bollina V."/>
            <person name="Clarke W.E."/>
            <person name="Tuteja R."/>
            <person name="Spillane C."/>
            <person name="Robinson S.J."/>
            <person name="Links M.G."/>
            <person name="Clarke C."/>
            <person name="Higgins E.E."/>
            <person name="Huebert T."/>
            <person name="Sharpe A.G."/>
            <person name="Parkin I.A."/>
        </authorList>
    </citation>
    <scope>NUCLEOTIDE SEQUENCE [LARGE SCALE GENOMIC DNA]</scope>
    <source>
        <strain evidence="4">cv. DH55</strain>
    </source>
</reference>
<feature type="domain" description="DUF659" evidence="2">
    <location>
        <begin position="160"/>
        <end position="229"/>
    </location>
</feature>
<dbReference type="PANTHER" id="PTHR32166">
    <property type="entry name" value="OSJNBA0013A04.12 PROTEIN"/>
    <property type="match status" value="1"/>
</dbReference>
<gene>
    <name evidence="5" type="primary">LOC104751456</name>
</gene>
<dbReference type="GeneID" id="104751456"/>
<feature type="region of interest" description="Disordered" evidence="1">
    <location>
        <begin position="98"/>
        <end position="123"/>
    </location>
</feature>
<feature type="region of interest" description="Disordered" evidence="1">
    <location>
        <begin position="1"/>
        <end position="21"/>
    </location>
</feature>
<name>A0ABM0WIW0_CAMSA</name>
<accession>A0ABM0WIW0</accession>
<keyword evidence="4" id="KW-1185">Reference proteome</keyword>
<proteinExistence type="predicted"/>
<protein>
    <submittedName>
        <fullName evidence="5">Uncharacterized protein LOC104751456</fullName>
    </submittedName>
</protein>
<dbReference type="Pfam" id="PF04937">
    <property type="entry name" value="DUF659"/>
    <property type="match status" value="1"/>
</dbReference>
<dbReference type="InterPro" id="IPR008906">
    <property type="entry name" value="HATC_C_dom"/>
</dbReference>
<evidence type="ECO:0000256" key="1">
    <source>
        <dbReference type="SAM" id="MobiDB-lite"/>
    </source>
</evidence>
<dbReference type="SUPFAM" id="SSF53098">
    <property type="entry name" value="Ribonuclease H-like"/>
    <property type="match status" value="1"/>
</dbReference>
<dbReference type="Pfam" id="PF05699">
    <property type="entry name" value="Dimer_Tnp_hAT"/>
    <property type="match status" value="1"/>
</dbReference>
<dbReference type="Proteomes" id="UP000694864">
    <property type="component" value="Chromosome 2"/>
</dbReference>
<evidence type="ECO:0000313" key="5">
    <source>
        <dbReference type="RefSeq" id="XP_010471706.1"/>
    </source>
</evidence>
<sequence length="492" mass="56236">MSDPNSSQDENDPARKHGFPDPVNRNKWQCRYCPKITCGGITRLKQYLVGGYRNATKCPDCLEHIREEIISFMKKKEQLKASTQMMPPSQEFDDYDDVEEMDCEPSNKRQLPQPKKPRYHGPLDRFVTSTPPDILNARKERKRIFGACDKELREKTRYCKGSVFLKSLDVSEVVKDATLLFQLLDKIVKEVGDENVVQVVTDNASNFVKAAHCIDLMLEDIGKIANVKSYTKVNLHRPAITRFATTFITLAQFHKQKDKLRKMVHSEEWNNSKWPKEIGGKKLASPLVQVLRMVDRERKPPMGYMYAAMDRAKETVMKSFNMREEHYKTAFEIIDKRLEFQLHRPLHAAGYFLNPKIQYGKSDDVGCEEVLKDEFKNATGLFGYHMAIRHRATKSPAEWWSSYGSSTPHLQKIAIKVLSLTCSGATGSERNWGVFQLMIRSGLGGGLEGWSSDFIGLLLIGPFSWPKGGFLGLVDVQDYTVYLRVRSVCRGC</sequence>
<organism evidence="4 5">
    <name type="scientific">Camelina sativa</name>
    <name type="common">False flax</name>
    <name type="synonym">Myagrum sativum</name>
    <dbReference type="NCBI Taxonomy" id="90675"/>
    <lineage>
        <taxon>Eukaryota</taxon>
        <taxon>Viridiplantae</taxon>
        <taxon>Streptophyta</taxon>
        <taxon>Embryophyta</taxon>
        <taxon>Tracheophyta</taxon>
        <taxon>Spermatophyta</taxon>
        <taxon>Magnoliopsida</taxon>
        <taxon>eudicotyledons</taxon>
        <taxon>Gunneridae</taxon>
        <taxon>Pentapetalae</taxon>
        <taxon>rosids</taxon>
        <taxon>malvids</taxon>
        <taxon>Brassicales</taxon>
        <taxon>Brassicaceae</taxon>
        <taxon>Camelineae</taxon>
        <taxon>Camelina</taxon>
    </lineage>
</organism>